<accession>A0A1Z5IA78</accession>
<dbReference type="RefSeq" id="WP_089108342.1">
    <property type="nucleotide sequence ID" value="NZ_BCMF01000002.1"/>
</dbReference>
<keyword evidence="2" id="KW-1185">Reference proteome</keyword>
<dbReference type="EMBL" id="BCMF01000002">
    <property type="protein sequence ID" value="GAW98528.1"/>
    <property type="molecule type" value="Genomic_DNA"/>
</dbReference>
<dbReference type="AlphaFoldDB" id="A0A1Z5IA78"/>
<organism evidence="1 2">
    <name type="scientific">Secundilactobacillus mixtipabuli</name>
    <dbReference type="NCBI Taxonomy" id="1435342"/>
    <lineage>
        <taxon>Bacteria</taxon>
        <taxon>Bacillati</taxon>
        <taxon>Bacillota</taxon>
        <taxon>Bacilli</taxon>
        <taxon>Lactobacillales</taxon>
        <taxon>Lactobacillaceae</taxon>
        <taxon>Secundilactobacillus</taxon>
    </lineage>
</organism>
<protein>
    <submittedName>
        <fullName evidence="1">Uncharacterized protein</fullName>
    </submittedName>
</protein>
<gene>
    <name evidence="1" type="ORF">IWT30_00473</name>
</gene>
<name>A0A1Z5IA78_9LACO</name>
<evidence type="ECO:0000313" key="1">
    <source>
        <dbReference type="EMBL" id="GAW98528.1"/>
    </source>
</evidence>
<comment type="caution">
    <text evidence="1">The sequence shown here is derived from an EMBL/GenBank/DDBJ whole genome shotgun (WGS) entry which is preliminary data.</text>
</comment>
<proteinExistence type="predicted"/>
<reference evidence="1 2" key="1">
    <citation type="submission" date="2015-11" db="EMBL/GenBank/DDBJ databases">
        <title>Draft genome sequences of new species of the genus Lactobacillus isolated from orchardgrass silage.</title>
        <authorList>
            <person name="Tohno M."/>
            <person name="Tanizawa Y."/>
            <person name="Arita M."/>
        </authorList>
    </citation>
    <scope>NUCLEOTIDE SEQUENCE [LARGE SCALE GENOMIC DNA]</scope>
    <source>
        <strain evidence="1 2">IWT30</strain>
    </source>
</reference>
<evidence type="ECO:0000313" key="2">
    <source>
        <dbReference type="Proteomes" id="UP000198374"/>
    </source>
</evidence>
<dbReference type="Proteomes" id="UP000198374">
    <property type="component" value="Unassembled WGS sequence"/>
</dbReference>
<sequence length="90" mass="10818">MANKRQRKKNYNKWAEKMIQQIWDRRPKGLTKRELNQWMDDQIENEGILNWSTQQAVNEAIRDADSGKLQEFETVDEFMTQLESDEENAK</sequence>
<dbReference type="OrthoDB" id="9857229at2"/>